<dbReference type="OrthoDB" id="9795789at2"/>
<name>A0A1X1RPM7_MYCCE</name>
<dbReference type="SUPFAM" id="SSF53613">
    <property type="entry name" value="Ribokinase-like"/>
    <property type="match status" value="1"/>
</dbReference>
<dbReference type="InterPro" id="IPR002173">
    <property type="entry name" value="Carboh/pur_kinase_PfkB_CS"/>
</dbReference>
<evidence type="ECO:0000256" key="2">
    <source>
        <dbReference type="ARBA" id="ARBA00022679"/>
    </source>
</evidence>
<feature type="domain" description="Carbohydrate kinase PfkB" evidence="6">
    <location>
        <begin position="20"/>
        <end position="291"/>
    </location>
</feature>
<evidence type="ECO:0000313" key="9">
    <source>
        <dbReference type="Proteomes" id="UP000193907"/>
    </source>
</evidence>
<dbReference type="Proteomes" id="UP000230971">
    <property type="component" value="Unassembled WGS sequence"/>
</dbReference>
<dbReference type="EMBL" id="PDKV01000007">
    <property type="protein sequence ID" value="PIB79563.1"/>
    <property type="molecule type" value="Genomic_DNA"/>
</dbReference>
<accession>A0A1X1RPM7</accession>
<comment type="caution">
    <text evidence="7">The sequence shown here is derived from an EMBL/GenBank/DDBJ whole genome shotgun (WGS) entry which is preliminary data.</text>
</comment>
<dbReference type="Pfam" id="PF00294">
    <property type="entry name" value="PfkB"/>
    <property type="match status" value="1"/>
</dbReference>
<sequence length="304" mass="31961">MSRGLVIGESLIDIVGSLEHVGGSPFNVAVGLARLGHEVDLLTHIGADSYGRRIAEHANKAGVQLVPGSVSATRTPTARVTVDENGSAHYVFDLEWRLSGTPEVAPPLVVHTGSIAAVHEPGCLAVAALIDAYRVSATVTFDPNVRPALIVDRDLARARIDHLLERSDVVKVSEEDLRWIDPDRPPEMVARSWLASGPSIVAVTMAERGAFALCAGGEVRVPARPVRVVDTVGAGDAFMAGLIDALWTMGLLGADRRGELRRIGAEALTDALRAATLSSALTVARAGAELPDRAAVDAAVFQAD</sequence>
<evidence type="ECO:0000259" key="6">
    <source>
        <dbReference type="Pfam" id="PF00294"/>
    </source>
</evidence>
<evidence type="ECO:0000256" key="1">
    <source>
        <dbReference type="ARBA" id="ARBA00010688"/>
    </source>
</evidence>
<organism evidence="7 9">
    <name type="scientific">Mycobacterium celatum</name>
    <dbReference type="NCBI Taxonomy" id="28045"/>
    <lineage>
        <taxon>Bacteria</taxon>
        <taxon>Bacillati</taxon>
        <taxon>Actinomycetota</taxon>
        <taxon>Actinomycetes</taxon>
        <taxon>Mycobacteriales</taxon>
        <taxon>Mycobacteriaceae</taxon>
        <taxon>Mycobacterium</taxon>
    </lineage>
</organism>
<dbReference type="Gene3D" id="3.40.1190.20">
    <property type="match status" value="1"/>
</dbReference>
<keyword evidence="4 7" id="KW-0418">Kinase</keyword>
<evidence type="ECO:0000313" key="10">
    <source>
        <dbReference type="Proteomes" id="UP000230971"/>
    </source>
</evidence>
<dbReference type="AlphaFoldDB" id="A0A1X1RPM7"/>
<evidence type="ECO:0000256" key="3">
    <source>
        <dbReference type="ARBA" id="ARBA00022741"/>
    </source>
</evidence>
<dbReference type="InterPro" id="IPR029056">
    <property type="entry name" value="Ribokinase-like"/>
</dbReference>
<dbReference type="PROSITE" id="PS00583">
    <property type="entry name" value="PFKB_KINASES_1"/>
    <property type="match status" value="1"/>
</dbReference>
<dbReference type="InterPro" id="IPR050306">
    <property type="entry name" value="PfkB_Carbo_kinase"/>
</dbReference>
<dbReference type="PANTHER" id="PTHR43085">
    <property type="entry name" value="HEXOKINASE FAMILY MEMBER"/>
    <property type="match status" value="1"/>
</dbReference>
<gene>
    <name evidence="7" type="ORF">AWB95_14175</name>
    <name evidence="8" type="ORF">CQY23_08320</name>
</gene>
<dbReference type="CDD" id="cd01167">
    <property type="entry name" value="bac_FRK"/>
    <property type="match status" value="1"/>
</dbReference>
<dbReference type="PANTHER" id="PTHR43085:SF1">
    <property type="entry name" value="PSEUDOURIDINE KINASE-RELATED"/>
    <property type="match status" value="1"/>
</dbReference>
<comment type="similarity">
    <text evidence="1">Belongs to the carbohydrate kinase PfkB family.</text>
</comment>
<evidence type="ECO:0000256" key="5">
    <source>
        <dbReference type="ARBA" id="ARBA00022840"/>
    </source>
</evidence>
<dbReference type="GO" id="GO:0016301">
    <property type="term" value="F:kinase activity"/>
    <property type="evidence" value="ECO:0007669"/>
    <property type="project" value="UniProtKB-KW"/>
</dbReference>
<dbReference type="PROSITE" id="PS00584">
    <property type="entry name" value="PFKB_KINASES_2"/>
    <property type="match status" value="1"/>
</dbReference>
<dbReference type="EMBL" id="LQOM01000031">
    <property type="protein sequence ID" value="ORV10954.1"/>
    <property type="molecule type" value="Genomic_DNA"/>
</dbReference>
<dbReference type="STRING" id="28045.AWB95_14175"/>
<protein>
    <submittedName>
        <fullName evidence="8">Carbohydrate kinase</fullName>
    </submittedName>
    <submittedName>
        <fullName evidence="7">Ribokinase</fullName>
    </submittedName>
</protein>
<dbReference type="GO" id="GO:0005524">
    <property type="term" value="F:ATP binding"/>
    <property type="evidence" value="ECO:0007669"/>
    <property type="project" value="UniProtKB-KW"/>
</dbReference>
<keyword evidence="2" id="KW-0808">Transferase</keyword>
<keyword evidence="9" id="KW-1185">Reference proteome</keyword>
<evidence type="ECO:0000313" key="7">
    <source>
        <dbReference type="EMBL" id="ORV10954.1"/>
    </source>
</evidence>
<dbReference type="InterPro" id="IPR011611">
    <property type="entry name" value="PfkB_dom"/>
</dbReference>
<dbReference type="RefSeq" id="WP_085168327.1">
    <property type="nucleotide sequence ID" value="NZ_LQOM01000031.1"/>
</dbReference>
<evidence type="ECO:0000313" key="8">
    <source>
        <dbReference type="EMBL" id="PIB79563.1"/>
    </source>
</evidence>
<reference evidence="8 10" key="2">
    <citation type="journal article" date="2017" name="Infect. Genet. Evol.">
        <title>The new phylogeny of the genus Mycobacterium: The old and the news.</title>
        <authorList>
            <person name="Tortoli E."/>
            <person name="Fedrizzi T."/>
            <person name="Meehan C.J."/>
            <person name="Trovato A."/>
            <person name="Grottola A."/>
            <person name="Giacobazzi E."/>
            <person name="Serpini G.F."/>
            <person name="Tagliazucchi S."/>
            <person name="Fabio A."/>
            <person name="Bettua C."/>
            <person name="Bertorelli R."/>
            <person name="Frascaro F."/>
            <person name="De Sanctis V."/>
            <person name="Pecorari M."/>
            <person name="Jousson O."/>
            <person name="Segata N."/>
            <person name="Cirillo D.M."/>
        </authorList>
    </citation>
    <scope>NUCLEOTIDE SEQUENCE [LARGE SCALE GENOMIC DNA]</scope>
    <source>
        <strain evidence="8 10">NCTC 12882</strain>
    </source>
</reference>
<dbReference type="Proteomes" id="UP000193907">
    <property type="component" value="Unassembled WGS sequence"/>
</dbReference>
<keyword evidence="3" id="KW-0547">Nucleotide-binding</keyword>
<evidence type="ECO:0000256" key="4">
    <source>
        <dbReference type="ARBA" id="ARBA00022777"/>
    </source>
</evidence>
<proteinExistence type="inferred from homology"/>
<reference evidence="7 9" key="1">
    <citation type="submission" date="2016-01" db="EMBL/GenBank/DDBJ databases">
        <title>The new phylogeny of the genus Mycobacterium.</title>
        <authorList>
            <person name="Tarcisio F."/>
            <person name="Conor M."/>
            <person name="Antonella G."/>
            <person name="Elisabetta G."/>
            <person name="Giulia F.S."/>
            <person name="Sara T."/>
            <person name="Anna F."/>
            <person name="Clotilde B."/>
            <person name="Roberto B."/>
            <person name="Veronica D.S."/>
            <person name="Fabio R."/>
            <person name="Monica P."/>
            <person name="Olivier J."/>
            <person name="Enrico T."/>
            <person name="Nicola S."/>
        </authorList>
    </citation>
    <scope>NUCLEOTIDE SEQUENCE [LARGE SCALE GENOMIC DNA]</scope>
    <source>
        <strain evidence="7 9">DSM 44243</strain>
    </source>
</reference>
<keyword evidence="5" id="KW-0067">ATP-binding</keyword>